<dbReference type="EMBL" id="JACYNN010000063">
    <property type="protein sequence ID" value="MBD8109429.1"/>
    <property type="molecule type" value="Genomic_DNA"/>
</dbReference>
<evidence type="ECO:0000256" key="6">
    <source>
        <dbReference type="SAM" id="Phobius"/>
    </source>
</evidence>
<protein>
    <recommendedName>
        <fullName evidence="7">Major facilitator superfamily (MFS) profile domain-containing protein</fullName>
    </recommendedName>
</protein>
<accession>A0A4U3EKD8</accession>
<organism evidence="9 10">
    <name type="scientific">Erwinia persicina</name>
    <dbReference type="NCBI Taxonomy" id="55211"/>
    <lineage>
        <taxon>Bacteria</taxon>
        <taxon>Pseudomonadati</taxon>
        <taxon>Pseudomonadota</taxon>
        <taxon>Gammaproteobacteria</taxon>
        <taxon>Enterobacterales</taxon>
        <taxon>Erwiniaceae</taxon>
        <taxon>Erwinia</taxon>
    </lineage>
</organism>
<dbReference type="GO" id="GO:0022857">
    <property type="term" value="F:transmembrane transporter activity"/>
    <property type="evidence" value="ECO:0007669"/>
    <property type="project" value="InterPro"/>
</dbReference>
<dbReference type="Gene3D" id="1.20.1250.20">
    <property type="entry name" value="MFS general substrate transporter like domains"/>
    <property type="match status" value="1"/>
</dbReference>
<feature type="domain" description="Major facilitator superfamily (MFS) profile" evidence="7">
    <location>
        <begin position="1"/>
        <end position="132"/>
    </location>
</feature>
<feature type="transmembrane region" description="Helical" evidence="6">
    <location>
        <begin position="7"/>
        <end position="30"/>
    </location>
</feature>
<dbReference type="EMBL" id="QGAC01000072">
    <property type="protein sequence ID" value="TKJ80615.1"/>
    <property type="molecule type" value="Genomic_DNA"/>
</dbReference>
<evidence type="ECO:0000256" key="2">
    <source>
        <dbReference type="ARBA" id="ARBA00022448"/>
    </source>
</evidence>
<dbReference type="PANTHER" id="PTHR42718:SF9">
    <property type="entry name" value="MAJOR FACILITATOR SUPERFAMILY MULTIDRUG TRANSPORTER MFSC"/>
    <property type="match status" value="1"/>
</dbReference>
<feature type="transmembrane region" description="Helical" evidence="6">
    <location>
        <begin position="79"/>
        <end position="97"/>
    </location>
</feature>
<dbReference type="Proteomes" id="UP000661012">
    <property type="component" value="Unassembled WGS sequence"/>
</dbReference>
<gene>
    <name evidence="9" type="ORF">EpCFBP13511_24370</name>
    <name evidence="8" type="ORF">IFT93_24070</name>
</gene>
<dbReference type="AlphaFoldDB" id="A0A4U3EKD8"/>
<dbReference type="SUPFAM" id="SSF103473">
    <property type="entry name" value="MFS general substrate transporter"/>
    <property type="match status" value="1"/>
</dbReference>
<keyword evidence="4 6" id="KW-1133">Transmembrane helix</keyword>
<reference evidence="8 11" key="2">
    <citation type="journal article" date="2020" name="FEMS Microbiol. Ecol.">
        <title>Temporal dynamics of bacterial communities during seed development and maturation.</title>
        <authorList>
            <person name="Chesneau G."/>
            <person name="Torres-Cortes G."/>
            <person name="Briand M."/>
            <person name="Darrasse A."/>
            <person name="Preveaux A."/>
            <person name="Marais C."/>
            <person name="Jacques M.A."/>
            <person name="Shade A."/>
            <person name="Barret M."/>
        </authorList>
    </citation>
    <scope>NUCLEOTIDE SEQUENCE [LARGE SCALE GENOMIC DNA]</scope>
    <source>
        <strain evidence="8 11">CFBP13732</strain>
    </source>
</reference>
<proteinExistence type="predicted"/>
<evidence type="ECO:0000313" key="9">
    <source>
        <dbReference type="EMBL" id="TKJ80615.1"/>
    </source>
</evidence>
<sequence length="133" mass="13358">MALRLGTAWPITVGLILAAGGNGFLLLATTDITTPYALLAPGLLLISLGNGIASSVIMSSGLTEVPKHLSGTASAVLTTARQTGGVIGVALFGSFMAEGTEYDTAARTVFLVSSLLLLLAVVATTAINKKIAA</sequence>
<evidence type="ECO:0000313" key="10">
    <source>
        <dbReference type="Proteomes" id="UP000306393"/>
    </source>
</evidence>
<keyword evidence="2" id="KW-0813">Transport</keyword>
<dbReference type="PROSITE" id="PS50850">
    <property type="entry name" value="MFS"/>
    <property type="match status" value="1"/>
</dbReference>
<evidence type="ECO:0000313" key="11">
    <source>
        <dbReference type="Proteomes" id="UP000661012"/>
    </source>
</evidence>
<reference evidence="9 10" key="1">
    <citation type="journal article" date="2019" name="Sci. Rep.">
        <title>Differences in resource use lead to coexistence of seed-transmitted microbial populations.</title>
        <authorList>
            <person name="Torres-Cortes G."/>
            <person name="Garcia B.J."/>
            <person name="Compant S."/>
            <person name="Rezki S."/>
            <person name="Jones P."/>
            <person name="Preveaux A."/>
            <person name="Briand M."/>
            <person name="Roulet A."/>
            <person name="Bouchez O."/>
            <person name="Jacobson D."/>
            <person name="Barret M."/>
        </authorList>
    </citation>
    <scope>NUCLEOTIDE SEQUENCE [LARGE SCALE GENOMIC DNA]</scope>
    <source>
        <strain evidence="9 10">CFBP13511</strain>
    </source>
</reference>
<dbReference type="GO" id="GO:0016020">
    <property type="term" value="C:membrane"/>
    <property type="evidence" value="ECO:0007669"/>
    <property type="project" value="UniProtKB-SubCell"/>
</dbReference>
<feature type="transmembrane region" description="Helical" evidence="6">
    <location>
        <begin position="36"/>
        <end position="58"/>
    </location>
</feature>
<keyword evidence="5 6" id="KW-0472">Membrane</keyword>
<keyword evidence="11" id="KW-1185">Reference proteome</keyword>
<dbReference type="Proteomes" id="UP000306393">
    <property type="component" value="Unassembled WGS sequence"/>
</dbReference>
<evidence type="ECO:0000259" key="7">
    <source>
        <dbReference type="PROSITE" id="PS50850"/>
    </source>
</evidence>
<comment type="subcellular location">
    <subcellularLocation>
        <location evidence="1">Membrane</location>
        <topology evidence="1">Multi-pass membrane protein</topology>
    </subcellularLocation>
</comment>
<evidence type="ECO:0000256" key="5">
    <source>
        <dbReference type="ARBA" id="ARBA00023136"/>
    </source>
</evidence>
<feature type="transmembrane region" description="Helical" evidence="6">
    <location>
        <begin position="109"/>
        <end position="127"/>
    </location>
</feature>
<evidence type="ECO:0000313" key="8">
    <source>
        <dbReference type="EMBL" id="MBD8109429.1"/>
    </source>
</evidence>
<comment type="caution">
    <text evidence="9">The sequence shown here is derived from an EMBL/GenBank/DDBJ whole genome shotgun (WGS) entry which is preliminary data.</text>
</comment>
<keyword evidence="3 6" id="KW-0812">Transmembrane</keyword>
<name>A0A4U3EKD8_9GAMM</name>
<evidence type="ECO:0000256" key="3">
    <source>
        <dbReference type="ARBA" id="ARBA00022692"/>
    </source>
</evidence>
<dbReference type="RefSeq" id="WP_137270293.1">
    <property type="nucleotide sequence ID" value="NZ_JACYMQ010000027.1"/>
</dbReference>
<dbReference type="PANTHER" id="PTHR42718">
    <property type="entry name" value="MAJOR FACILITATOR SUPERFAMILY MULTIDRUG TRANSPORTER MFSC"/>
    <property type="match status" value="1"/>
</dbReference>
<dbReference type="InterPro" id="IPR020846">
    <property type="entry name" value="MFS_dom"/>
</dbReference>
<dbReference type="OrthoDB" id="2412976at2"/>
<evidence type="ECO:0000256" key="1">
    <source>
        <dbReference type="ARBA" id="ARBA00004141"/>
    </source>
</evidence>
<dbReference type="InterPro" id="IPR036259">
    <property type="entry name" value="MFS_trans_sf"/>
</dbReference>
<evidence type="ECO:0000256" key="4">
    <source>
        <dbReference type="ARBA" id="ARBA00022989"/>
    </source>
</evidence>